<reference evidence="13" key="1">
    <citation type="submission" date="2020-12" db="EMBL/GenBank/DDBJ databases">
        <title>The genome sequence of Inhella sp. 1Y17.</title>
        <authorList>
            <person name="Liu Y."/>
        </authorList>
    </citation>
    <scope>NUCLEOTIDE SEQUENCE</scope>
    <source>
        <strain evidence="13">1Y17</strain>
    </source>
</reference>
<keyword evidence="4" id="KW-1003">Cell membrane</keyword>
<dbReference type="PROSITE" id="PS51257">
    <property type="entry name" value="PROKAR_LIPOPROTEIN"/>
    <property type="match status" value="1"/>
</dbReference>
<feature type="domain" description="HAMP" evidence="12">
    <location>
        <begin position="157"/>
        <end position="209"/>
    </location>
</feature>
<dbReference type="PANTHER" id="PTHR44936">
    <property type="entry name" value="SENSOR PROTEIN CREC"/>
    <property type="match status" value="1"/>
</dbReference>
<comment type="subcellular location">
    <subcellularLocation>
        <location evidence="2">Cell membrane</location>
        <topology evidence="2">Multi-pass membrane protein</topology>
    </subcellularLocation>
</comment>
<keyword evidence="7" id="KW-0547">Nucleotide-binding</keyword>
<dbReference type="InterPro" id="IPR005467">
    <property type="entry name" value="His_kinase_dom"/>
</dbReference>
<evidence type="ECO:0000256" key="8">
    <source>
        <dbReference type="ARBA" id="ARBA00022777"/>
    </source>
</evidence>
<evidence type="ECO:0000259" key="12">
    <source>
        <dbReference type="PROSITE" id="PS50885"/>
    </source>
</evidence>
<evidence type="ECO:0000256" key="3">
    <source>
        <dbReference type="ARBA" id="ARBA00012438"/>
    </source>
</evidence>
<dbReference type="SUPFAM" id="SSF47384">
    <property type="entry name" value="Homodimeric domain of signal transducing histidine kinase"/>
    <property type="match status" value="1"/>
</dbReference>
<dbReference type="RefSeq" id="WP_198113644.1">
    <property type="nucleotide sequence ID" value="NZ_JAEDAK010000031.1"/>
</dbReference>
<comment type="catalytic activity">
    <reaction evidence="1">
        <text>ATP + protein L-histidine = ADP + protein N-phospho-L-histidine.</text>
        <dbReference type="EC" id="2.7.13.3"/>
    </reaction>
</comment>
<gene>
    <name evidence="13" type="ORF">I7X39_22670</name>
</gene>
<keyword evidence="14" id="KW-1185">Reference proteome</keyword>
<dbReference type="InterPro" id="IPR003594">
    <property type="entry name" value="HATPase_dom"/>
</dbReference>
<evidence type="ECO:0000256" key="10">
    <source>
        <dbReference type="SAM" id="Phobius"/>
    </source>
</evidence>
<organism evidence="13 14">
    <name type="scientific">Inhella proteolytica</name>
    <dbReference type="NCBI Taxonomy" id="2795029"/>
    <lineage>
        <taxon>Bacteria</taxon>
        <taxon>Pseudomonadati</taxon>
        <taxon>Pseudomonadota</taxon>
        <taxon>Betaproteobacteria</taxon>
        <taxon>Burkholderiales</taxon>
        <taxon>Sphaerotilaceae</taxon>
        <taxon>Inhella</taxon>
    </lineage>
</organism>
<protein>
    <recommendedName>
        <fullName evidence="3">histidine kinase</fullName>
        <ecNumber evidence="3">2.7.13.3</ecNumber>
    </recommendedName>
</protein>
<keyword evidence="5" id="KW-0597">Phosphoprotein</keyword>
<evidence type="ECO:0000313" key="14">
    <source>
        <dbReference type="Proteomes" id="UP000613266"/>
    </source>
</evidence>
<dbReference type="GO" id="GO:0000155">
    <property type="term" value="F:phosphorelay sensor kinase activity"/>
    <property type="evidence" value="ECO:0007669"/>
    <property type="project" value="InterPro"/>
</dbReference>
<proteinExistence type="predicted"/>
<feature type="transmembrane region" description="Helical" evidence="10">
    <location>
        <begin position="12"/>
        <end position="31"/>
    </location>
</feature>
<evidence type="ECO:0000256" key="5">
    <source>
        <dbReference type="ARBA" id="ARBA00022553"/>
    </source>
</evidence>
<evidence type="ECO:0000313" key="13">
    <source>
        <dbReference type="EMBL" id="MBH9579707.1"/>
    </source>
</evidence>
<keyword evidence="10" id="KW-0472">Membrane</keyword>
<dbReference type="PROSITE" id="PS50109">
    <property type="entry name" value="HIS_KIN"/>
    <property type="match status" value="1"/>
</dbReference>
<dbReference type="EMBL" id="JAEDAK010000031">
    <property type="protein sequence ID" value="MBH9579707.1"/>
    <property type="molecule type" value="Genomic_DNA"/>
</dbReference>
<dbReference type="PRINTS" id="PR00344">
    <property type="entry name" value="BCTRLSENSOR"/>
</dbReference>
<dbReference type="Proteomes" id="UP000613266">
    <property type="component" value="Unassembled WGS sequence"/>
</dbReference>
<dbReference type="SMART" id="SM00304">
    <property type="entry name" value="HAMP"/>
    <property type="match status" value="1"/>
</dbReference>
<keyword evidence="9" id="KW-0067">ATP-binding</keyword>
<dbReference type="InterPro" id="IPR050980">
    <property type="entry name" value="2C_sensor_his_kinase"/>
</dbReference>
<dbReference type="InterPro" id="IPR036890">
    <property type="entry name" value="HATPase_C_sf"/>
</dbReference>
<name>A0A931NGB0_9BURK</name>
<dbReference type="GO" id="GO:0005886">
    <property type="term" value="C:plasma membrane"/>
    <property type="evidence" value="ECO:0007669"/>
    <property type="project" value="UniProtKB-SubCell"/>
</dbReference>
<feature type="domain" description="Histidine kinase" evidence="11">
    <location>
        <begin position="217"/>
        <end position="425"/>
    </location>
</feature>
<dbReference type="SMART" id="SM00387">
    <property type="entry name" value="HATPase_c"/>
    <property type="match status" value="1"/>
</dbReference>
<dbReference type="AlphaFoldDB" id="A0A931NGB0"/>
<evidence type="ECO:0000259" key="11">
    <source>
        <dbReference type="PROSITE" id="PS50109"/>
    </source>
</evidence>
<dbReference type="EC" id="2.7.13.3" evidence="3"/>
<dbReference type="InterPro" id="IPR003661">
    <property type="entry name" value="HisK_dim/P_dom"/>
</dbReference>
<sequence length="433" mass="47281">MKRPRSGWGKRLGSTLAAGLLLACLGLGLLIELLHERLSSTPAQPEVWPQSTAVAQALAAVLNRKDGEPLPAGLTLLPLDALPLPPDLRGDFERGQPLLLETERGLHLHLRLPDGERLLSLQLPPEARARDDGQGLSLALTLLFYLGLLGFLLLWLRPLLQRLERLRQAARGFGQGELERRVEPSAGSYIAEIEAEFNRMAQRIQTLIEDNRLLGNAVSHDLRTPLARLRFGIEALGETQDAAVRERYRQHLSRDIAAMESLVELLLGYARLEQLRTQRPEQPLALRALIESTLAAAAWTGGGPQLQLDDLQDLQVCGDPHALRMLLDNLLQNAFRYARTTVRISLKPEGDAALLGVEDDGPGIAPAERESVLKPFVRGGDERAGHGLGLAIVARIADWHGARLAIDAAPQLGGARITLRFAARGDAGAERPT</sequence>
<dbReference type="SMART" id="SM00388">
    <property type="entry name" value="HisKA"/>
    <property type="match status" value="1"/>
</dbReference>
<keyword evidence="8" id="KW-0418">Kinase</keyword>
<dbReference type="SUPFAM" id="SSF55874">
    <property type="entry name" value="ATPase domain of HSP90 chaperone/DNA topoisomerase II/histidine kinase"/>
    <property type="match status" value="1"/>
</dbReference>
<dbReference type="InterPro" id="IPR036097">
    <property type="entry name" value="HisK_dim/P_sf"/>
</dbReference>
<dbReference type="CDD" id="cd06225">
    <property type="entry name" value="HAMP"/>
    <property type="match status" value="1"/>
</dbReference>
<dbReference type="GO" id="GO:0005524">
    <property type="term" value="F:ATP binding"/>
    <property type="evidence" value="ECO:0007669"/>
    <property type="project" value="UniProtKB-KW"/>
</dbReference>
<evidence type="ECO:0000256" key="6">
    <source>
        <dbReference type="ARBA" id="ARBA00022679"/>
    </source>
</evidence>
<keyword evidence="6" id="KW-0808">Transferase</keyword>
<dbReference type="Gene3D" id="3.30.565.10">
    <property type="entry name" value="Histidine kinase-like ATPase, C-terminal domain"/>
    <property type="match status" value="1"/>
</dbReference>
<dbReference type="InterPro" id="IPR003660">
    <property type="entry name" value="HAMP_dom"/>
</dbReference>
<dbReference type="CDD" id="cd00082">
    <property type="entry name" value="HisKA"/>
    <property type="match status" value="1"/>
</dbReference>
<dbReference type="Pfam" id="PF00672">
    <property type="entry name" value="HAMP"/>
    <property type="match status" value="1"/>
</dbReference>
<dbReference type="Gene3D" id="1.10.287.130">
    <property type="match status" value="1"/>
</dbReference>
<dbReference type="Pfam" id="PF02518">
    <property type="entry name" value="HATPase_c"/>
    <property type="match status" value="1"/>
</dbReference>
<keyword evidence="10" id="KW-1133">Transmembrane helix</keyword>
<evidence type="ECO:0000256" key="2">
    <source>
        <dbReference type="ARBA" id="ARBA00004651"/>
    </source>
</evidence>
<evidence type="ECO:0000256" key="7">
    <source>
        <dbReference type="ARBA" id="ARBA00022741"/>
    </source>
</evidence>
<dbReference type="PANTHER" id="PTHR44936:SF10">
    <property type="entry name" value="SENSOR PROTEIN RSTB"/>
    <property type="match status" value="1"/>
</dbReference>
<accession>A0A931NGB0</accession>
<comment type="caution">
    <text evidence="13">The sequence shown here is derived from an EMBL/GenBank/DDBJ whole genome shotgun (WGS) entry which is preliminary data.</text>
</comment>
<evidence type="ECO:0000256" key="4">
    <source>
        <dbReference type="ARBA" id="ARBA00022475"/>
    </source>
</evidence>
<dbReference type="PROSITE" id="PS50885">
    <property type="entry name" value="HAMP"/>
    <property type="match status" value="1"/>
</dbReference>
<evidence type="ECO:0000256" key="1">
    <source>
        <dbReference type="ARBA" id="ARBA00000085"/>
    </source>
</evidence>
<dbReference type="Pfam" id="PF00512">
    <property type="entry name" value="HisKA"/>
    <property type="match status" value="1"/>
</dbReference>
<feature type="transmembrane region" description="Helical" evidence="10">
    <location>
        <begin position="135"/>
        <end position="156"/>
    </location>
</feature>
<keyword evidence="10" id="KW-0812">Transmembrane</keyword>
<dbReference type="InterPro" id="IPR004358">
    <property type="entry name" value="Sig_transdc_His_kin-like_C"/>
</dbReference>
<evidence type="ECO:0000256" key="9">
    <source>
        <dbReference type="ARBA" id="ARBA00022840"/>
    </source>
</evidence>